<comment type="caution">
    <text evidence="10">The sequence shown here is derived from an EMBL/GenBank/DDBJ whole genome shotgun (WGS) entry which is preliminary data.</text>
</comment>
<evidence type="ECO:0000313" key="10">
    <source>
        <dbReference type="EMBL" id="KRK81041.1"/>
    </source>
</evidence>
<evidence type="ECO:0000256" key="1">
    <source>
        <dbReference type="ARBA" id="ARBA00001946"/>
    </source>
</evidence>
<dbReference type="GO" id="GO:0051607">
    <property type="term" value="P:defense response to virus"/>
    <property type="evidence" value="ECO:0007669"/>
    <property type="project" value="UniProtKB-UniRule"/>
</dbReference>
<comment type="caution">
    <text evidence="9">Lacks conserved residue(s) required for the propagation of feature annotation.</text>
</comment>
<dbReference type="GO" id="GO:0043571">
    <property type="term" value="P:maintenance of CRISPR repeat elements"/>
    <property type="evidence" value="ECO:0007669"/>
    <property type="project" value="UniProtKB-UniRule"/>
</dbReference>
<comment type="similarity">
    <text evidence="2 9">Belongs to the CRISPR-associated endoribonuclease Cas2 protein family.</text>
</comment>
<comment type="cofactor">
    <cofactor evidence="1">
        <name>Mg(2+)</name>
        <dbReference type="ChEBI" id="CHEBI:18420"/>
    </cofactor>
</comment>
<evidence type="ECO:0000313" key="11">
    <source>
        <dbReference type="Proteomes" id="UP000051248"/>
    </source>
</evidence>
<dbReference type="eggNOG" id="COG3512">
    <property type="taxonomic scope" value="Bacteria"/>
</dbReference>
<dbReference type="AlphaFoldDB" id="A0A0R1KKC4"/>
<dbReference type="EC" id="3.1.-.-" evidence="9"/>
<keyword evidence="6 9" id="KW-0378">Hydrolase</keyword>
<keyword evidence="5 9" id="KW-0255">Endonuclease</keyword>
<protein>
    <recommendedName>
        <fullName evidence="9">CRISPR-associated endoribonuclease Cas2</fullName>
        <ecNumber evidence="9">3.1.-.-</ecNumber>
    </recommendedName>
</protein>
<keyword evidence="8 9" id="KW-0051">Antiviral defense</keyword>
<dbReference type="InterPro" id="IPR021127">
    <property type="entry name" value="CRISPR_associated_Cas2"/>
</dbReference>
<comment type="subunit">
    <text evidence="9">Homodimer, forms a heterotetramer with a Cas1 homodimer.</text>
</comment>
<dbReference type="HAMAP" id="MF_01471">
    <property type="entry name" value="Cas2"/>
    <property type="match status" value="1"/>
</dbReference>
<dbReference type="Proteomes" id="UP000051248">
    <property type="component" value="Unassembled WGS sequence"/>
</dbReference>
<evidence type="ECO:0000256" key="7">
    <source>
        <dbReference type="ARBA" id="ARBA00022842"/>
    </source>
</evidence>
<dbReference type="Gene3D" id="3.30.70.240">
    <property type="match status" value="1"/>
</dbReference>
<keyword evidence="3 9" id="KW-0540">Nuclease</keyword>
<keyword evidence="7" id="KW-0460">Magnesium</keyword>
<dbReference type="GO" id="GO:0004521">
    <property type="term" value="F:RNA endonuclease activity"/>
    <property type="evidence" value="ECO:0007669"/>
    <property type="project" value="InterPro"/>
</dbReference>
<gene>
    <name evidence="9" type="primary">cas2</name>
    <name evidence="10" type="ORF">FD03_GL001177</name>
</gene>
<dbReference type="STRING" id="1423775.FD03_GL001177"/>
<dbReference type="GO" id="GO:0016787">
    <property type="term" value="F:hydrolase activity"/>
    <property type="evidence" value="ECO:0007669"/>
    <property type="project" value="UniProtKB-KW"/>
</dbReference>
<accession>A0A0R1KKC4</accession>
<evidence type="ECO:0000256" key="4">
    <source>
        <dbReference type="ARBA" id="ARBA00022723"/>
    </source>
</evidence>
<dbReference type="SUPFAM" id="SSF143430">
    <property type="entry name" value="TTP0101/SSO1404-like"/>
    <property type="match status" value="1"/>
</dbReference>
<sequence>MIMFDLPTLTSQDRRNYRQFMKKLRLDGFTMMQESIYTCVLIDATAAKFLTNKVELYAPNKGLIQALPITEKQYEAMRYLTGKKKDTPDRRFERLVVI</sequence>
<dbReference type="NCBIfam" id="TIGR01573">
    <property type="entry name" value="cas2"/>
    <property type="match status" value="1"/>
</dbReference>
<dbReference type="GO" id="GO:0046872">
    <property type="term" value="F:metal ion binding"/>
    <property type="evidence" value="ECO:0007669"/>
    <property type="project" value="UniProtKB-KW"/>
</dbReference>
<evidence type="ECO:0000256" key="6">
    <source>
        <dbReference type="ARBA" id="ARBA00022801"/>
    </source>
</evidence>
<evidence type="ECO:0000256" key="9">
    <source>
        <dbReference type="HAMAP-Rule" id="MF_01471"/>
    </source>
</evidence>
<proteinExistence type="inferred from homology"/>
<comment type="function">
    <text evidence="9">CRISPR (clustered regularly interspaced short palindromic repeat), is an adaptive immune system that provides protection against mobile genetic elements (viruses, transposable elements and conjugative plasmids). CRISPR clusters contain sequences complementary to antecedent mobile elements and target invading nucleic acids. CRISPR clusters are transcribed and processed into CRISPR RNA (crRNA). Functions as a ssRNA-specific endoribonuclease. Involved in the integration of spacer DNA into the CRISPR cassette.</text>
</comment>
<evidence type="ECO:0000256" key="3">
    <source>
        <dbReference type="ARBA" id="ARBA00022722"/>
    </source>
</evidence>
<evidence type="ECO:0000256" key="2">
    <source>
        <dbReference type="ARBA" id="ARBA00009959"/>
    </source>
</evidence>
<reference evidence="10 11" key="1">
    <citation type="journal article" date="2015" name="Genome Announc.">
        <title>Expanding the biotechnology potential of lactobacilli through comparative genomics of 213 strains and associated genera.</title>
        <authorList>
            <person name="Sun Z."/>
            <person name="Harris H.M."/>
            <person name="McCann A."/>
            <person name="Guo C."/>
            <person name="Argimon S."/>
            <person name="Zhang W."/>
            <person name="Yang X."/>
            <person name="Jeffery I.B."/>
            <person name="Cooney J.C."/>
            <person name="Kagawa T.F."/>
            <person name="Liu W."/>
            <person name="Song Y."/>
            <person name="Salvetti E."/>
            <person name="Wrobel A."/>
            <person name="Rasinkangas P."/>
            <person name="Parkhill J."/>
            <person name="Rea M.C."/>
            <person name="O'Sullivan O."/>
            <person name="Ritari J."/>
            <person name="Douillard F.P."/>
            <person name="Paul Ross R."/>
            <person name="Yang R."/>
            <person name="Briner A.E."/>
            <person name="Felis G.E."/>
            <person name="de Vos W.M."/>
            <person name="Barrangou R."/>
            <person name="Klaenhammer T.R."/>
            <person name="Caufield P.W."/>
            <person name="Cui Y."/>
            <person name="Zhang H."/>
            <person name="O'Toole P.W."/>
        </authorList>
    </citation>
    <scope>NUCLEOTIDE SEQUENCE [LARGE SCALE GENOMIC DNA]</scope>
    <source>
        <strain evidence="10 11">DSM 19682</strain>
    </source>
</reference>
<organism evidence="10 11">
    <name type="scientific">Companilactobacillus nodensis DSM 19682 = JCM 14932 = NBRC 107160</name>
    <dbReference type="NCBI Taxonomy" id="1423775"/>
    <lineage>
        <taxon>Bacteria</taxon>
        <taxon>Bacillati</taxon>
        <taxon>Bacillota</taxon>
        <taxon>Bacilli</taxon>
        <taxon>Lactobacillales</taxon>
        <taxon>Lactobacillaceae</taxon>
        <taxon>Companilactobacillus</taxon>
    </lineage>
</organism>
<name>A0A0R1KKC4_9LACO</name>
<dbReference type="EMBL" id="AZDZ01000002">
    <property type="protein sequence ID" value="KRK81041.1"/>
    <property type="molecule type" value="Genomic_DNA"/>
</dbReference>
<evidence type="ECO:0000256" key="5">
    <source>
        <dbReference type="ARBA" id="ARBA00022759"/>
    </source>
</evidence>
<dbReference type="PATRIC" id="fig|1423775.4.peg.1207"/>
<dbReference type="InterPro" id="IPR019199">
    <property type="entry name" value="Virulence_VapD/CRISPR_Cas2"/>
</dbReference>
<evidence type="ECO:0000256" key="8">
    <source>
        <dbReference type="ARBA" id="ARBA00023118"/>
    </source>
</evidence>
<dbReference type="Pfam" id="PF09827">
    <property type="entry name" value="CRISPR_Cas2"/>
    <property type="match status" value="1"/>
</dbReference>
<keyword evidence="11" id="KW-1185">Reference proteome</keyword>
<keyword evidence="4" id="KW-0479">Metal-binding</keyword>